<name>A0A974NWU6_9SPHN</name>
<evidence type="ECO:0000313" key="2">
    <source>
        <dbReference type="Proteomes" id="UP000595894"/>
    </source>
</evidence>
<organism evidence="1 2">
    <name type="scientific">Sphingomonas aliaeris</name>
    <dbReference type="NCBI Taxonomy" id="2759526"/>
    <lineage>
        <taxon>Bacteria</taxon>
        <taxon>Pseudomonadati</taxon>
        <taxon>Pseudomonadota</taxon>
        <taxon>Alphaproteobacteria</taxon>
        <taxon>Sphingomonadales</taxon>
        <taxon>Sphingomonadaceae</taxon>
        <taxon>Sphingomonas</taxon>
    </lineage>
</organism>
<sequence length="184" mass="20186">MTGARDVLRRETRDLHDAVDSVYSTFRLDTHDDYAAFLMAQAAAHLPCEVALDCAQAERILPDWPLRRRADLLRDDLRKIGSNISASDSGGLRAEPSFRTASEILGAIYVLEGSRLGGAMLVRSVPGSLPRKFLGASLPGSWRTLMQVIDRDLVAAIEIDEAVAAARQVFGMFERAGRASMRVE</sequence>
<dbReference type="SUPFAM" id="SSF48613">
    <property type="entry name" value="Heme oxygenase-like"/>
    <property type="match status" value="1"/>
</dbReference>
<dbReference type="EMBL" id="CP061035">
    <property type="protein sequence ID" value="QQV78278.1"/>
    <property type="molecule type" value="Genomic_DNA"/>
</dbReference>
<evidence type="ECO:0000313" key="1">
    <source>
        <dbReference type="EMBL" id="QQV78278.1"/>
    </source>
</evidence>
<protein>
    <submittedName>
        <fullName evidence="1">Biliverdin-producing heme oxygenase</fullName>
    </submittedName>
</protein>
<reference evidence="2" key="1">
    <citation type="submission" date="2020-09" db="EMBL/GenBank/DDBJ databases">
        <title>Sphingomonas sp., a new species isolated from pork steak.</title>
        <authorList>
            <person name="Heidler von Heilborn D."/>
        </authorList>
    </citation>
    <scope>NUCLEOTIDE SEQUENCE [LARGE SCALE GENOMIC DNA]</scope>
</reference>
<dbReference type="RefSeq" id="WP_202095200.1">
    <property type="nucleotide sequence ID" value="NZ_CP061035.1"/>
</dbReference>
<dbReference type="InterPro" id="IPR016084">
    <property type="entry name" value="Haem_Oase-like_multi-hlx"/>
</dbReference>
<dbReference type="AlphaFoldDB" id="A0A974NWU6"/>
<proteinExistence type="predicted"/>
<gene>
    <name evidence="1" type="ORF">H5J25_06245</name>
</gene>
<accession>A0A974NWU6</accession>
<dbReference type="Proteomes" id="UP000595894">
    <property type="component" value="Chromosome"/>
</dbReference>
<dbReference type="KEGG" id="sari:H5J25_06245"/>
<keyword evidence="2" id="KW-1185">Reference proteome</keyword>
<dbReference type="CDD" id="cd19166">
    <property type="entry name" value="HemeO-bac"/>
    <property type="match status" value="1"/>
</dbReference>
<dbReference type="Gene3D" id="1.20.910.10">
    <property type="entry name" value="Heme oxygenase-like"/>
    <property type="match status" value="1"/>
</dbReference>